<comment type="caution">
    <text evidence="2">The sequence shown here is derived from an EMBL/GenBank/DDBJ whole genome shotgun (WGS) entry which is preliminary data.</text>
</comment>
<dbReference type="SUPFAM" id="SSF53167">
    <property type="entry name" value="Purine and uridine phosphorylases"/>
    <property type="match status" value="1"/>
</dbReference>
<evidence type="ECO:0000313" key="3">
    <source>
        <dbReference type="Proteomes" id="UP000645966"/>
    </source>
</evidence>
<dbReference type="GO" id="GO:0008930">
    <property type="term" value="F:methylthioadenosine nucleosidase activity"/>
    <property type="evidence" value="ECO:0007669"/>
    <property type="project" value="TreeGrafter"/>
</dbReference>
<feature type="domain" description="Nucleoside phosphorylase" evidence="1">
    <location>
        <begin position="118"/>
        <end position="184"/>
    </location>
</feature>
<dbReference type="PANTHER" id="PTHR46832">
    <property type="entry name" value="5'-METHYLTHIOADENOSINE/S-ADENOSYLHOMOCYSTEINE NUCLEOSIDASE"/>
    <property type="match status" value="1"/>
</dbReference>
<dbReference type="InterPro" id="IPR035994">
    <property type="entry name" value="Nucleoside_phosphorylase_sf"/>
</dbReference>
<organism evidence="2 3">
    <name type="scientific">Corynebacterium meridianum</name>
    <dbReference type="NCBI Taxonomy" id="2765363"/>
    <lineage>
        <taxon>Bacteria</taxon>
        <taxon>Bacillati</taxon>
        <taxon>Actinomycetota</taxon>
        <taxon>Actinomycetes</taxon>
        <taxon>Mycobacteriales</taxon>
        <taxon>Corynebacteriaceae</taxon>
        <taxon>Corynebacterium</taxon>
    </lineage>
</organism>
<dbReference type="GO" id="GO:0005829">
    <property type="term" value="C:cytosol"/>
    <property type="evidence" value="ECO:0007669"/>
    <property type="project" value="TreeGrafter"/>
</dbReference>
<dbReference type="InterPro" id="IPR000845">
    <property type="entry name" value="Nucleoside_phosphorylase_d"/>
</dbReference>
<dbReference type="GO" id="GO:0008782">
    <property type="term" value="F:adenosylhomocysteine nucleosidase activity"/>
    <property type="evidence" value="ECO:0007669"/>
    <property type="project" value="TreeGrafter"/>
</dbReference>
<dbReference type="PANTHER" id="PTHR46832:SF1">
    <property type="entry name" value="5'-METHYLTHIOADENOSINE_S-ADENOSYLHOMOCYSTEINE NUCLEOSIDASE"/>
    <property type="match status" value="1"/>
</dbReference>
<evidence type="ECO:0000313" key="2">
    <source>
        <dbReference type="EMBL" id="MBI8990235.1"/>
    </source>
</evidence>
<name>A0A934I2T3_9CORY</name>
<gene>
    <name evidence="2" type="ORF">JDV75_10780</name>
</gene>
<accession>A0A934I2T3</accession>
<reference evidence="2" key="1">
    <citation type="submission" date="2020-12" db="EMBL/GenBank/DDBJ databases">
        <title>Genome public.</title>
        <authorList>
            <person name="Sun Q."/>
        </authorList>
    </citation>
    <scope>NUCLEOTIDE SEQUENCE</scope>
    <source>
        <strain evidence="2">CCM 8863</strain>
    </source>
</reference>
<dbReference type="GO" id="GO:0019284">
    <property type="term" value="P:L-methionine salvage from S-adenosylmethionine"/>
    <property type="evidence" value="ECO:0007669"/>
    <property type="project" value="TreeGrafter"/>
</dbReference>
<dbReference type="NCBIfam" id="NF004168">
    <property type="entry name" value="PRK05634.1"/>
    <property type="match status" value="1"/>
</dbReference>
<keyword evidence="3" id="KW-1185">Reference proteome</keyword>
<proteinExistence type="predicted"/>
<dbReference type="Proteomes" id="UP000645966">
    <property type="component" value="Unassembled WGS sequence"/>
</dbReference>
<dbReference type="Pfam" id="PF01048">
    <property type="entry name" value="PNP_UDP_1"/>
    <property type="match status" value="1"/>
</dbReference>
<sequence length="213" mass="22685">MELRGTITNGRPLLVFATDSETQAIDTDLPVLVTGVGVLRAAIGLTEVLTEARLDGRVPSAIINLGTCGGLIDGPNGVYEVREVYKHDFSSELLEEIDGRPEINALTLHTSGLLPTARLATGDSFIADTVIRTRLAERAELVEMEGYCFARIGHRYGIPVTLLKQISDGANEESVGTWADAVAEGSRQLNDALHTLAAADSLVQAVPVPVARP</sequence>
<dbReference type="GO" id="GO:0009116">
    <property type="term" value="P:nucleoside metabolic process"/>
    <property type="evidence" value="ECO:0007669"/>
    <property type="project" value="InterPro"/>
</dbReference>
<dbReference type="Gene3D" id="3.40.50.1580">
    <property type="entry name" value="Nucleoside phosphorylase domain"/>
    <property type="match status" value="1"/>
</dbReference>
<dbReference type="AlphaFoldDB" id="A0A934I2T3"/>
<protein>
    <submittedName>
        <fullName evidence="2">Nucleosidase</fullName>
    </submittedName>
</protein>
<evidence type="ECO:0000259" key="1">
    <source>
        <dbReference type="Pfam" id="PF01048"/>
    </source>
</evidence>
<dbReference type="RefSeq" id="WP_198739250.1">
    <property type="nucleotide sequence ID" value="NZ_JAEIOS010000015.1"/>
</dbReference>
<dbReference type="EMBL" id="JAEIOS010000015">
    <property type="protein sequence ID" value="MBI8990235.1"/>
    <property type="molecule type" value="Genomic_DNA"/>
</dbReference>